<evidence type="ECO:0000313" key="2">
    <source>
        <dbReference type="Proteomes" id="UP000555448"/>
    </source>
</evidence>
<dbReference type="Proteomes" id="UP000555448">
    <property type="component" value="Unassembled WGS sequence"/>
</dbReference>
<accession>A0A7W7K788</accession>
<evidence type="ECO:0000313" key="1">
    <source>
        <dbReference type="EMBL" id="MBB4857019.1"/>
    </source>
</evidence>
<reference evidence="1 2" key="1">
    <citation type="submission" date="2020-08" db="EMBL/GenBank/DDBJ databases">
        <title>Functional genomics of gut bacteria from endangered species of beetles.</title>
        <authorList>
            <person name="Carlos-Shanley C."/>
        </authorList>
    </citation>
    <scope>NUCLEOTIDE SEQUENCE [LARGE SCALE GENOMIC DNA]</scope>
    <source>
        <strain evidence="1 2">S00245</strain>
    </source>
</reference>
<organism evidence="1 2">
    <name type="scientific">Novosphingobium chloroacetimidivorans</name>
    <dbReference type="NCBI Taxonomy" id="1428314"/>
    <lineage>
        <taxon>Bacteria</taxon>
        <taxon>Pseudomonadati</taxon>
        <taxon>Pseudomonadota</taxon>
        <taxon>Alphaproteobacteria</taxon>
        <taxon>Sphingomonadales</taxon>
        <taxon>Sphingomonadaceae</taxon>
        <taxon>Novosphingobium</taxon>
    </lineage>
</organism>
<name>A0A7W7K788_9SPHN</name>
<dbReference type="RefSeq" id="WP_184242085.1">
    <property type="nucleotide sequence ID" value="NZ_JACHLR010000001.1"/>
</dbReference>
<gene>
    <name evidence="1" type="ORF">HNO88_000316</name>
</gene>
<proteinExistence type="predicted"/>
<dbReference type="AlphaFoldDB" id="A0A7W7K788"/>
<keyword evidence="2" id="KW-1185">Reference proteome</keyword>
<dbReference type="EMBL" id="JACHLR010000001">
    <property type="protein sequence ID" value="MBB4857019.1"/>
    <property type="molecule type" value="Genomic_DNA"/>
</dbReference>
<comment type="caution">
    <text evidence="1">The sequence shown here is derived from an EMBL/GenBank/DDBJ whole genome shotgun (WGS) entry which is preliminary data.</text>
</comment>
<protein>
    <submittedName>
        <fullName evidence="1">Uncharacterized protein</fullName>
    </submittedName>
</protein>
<sequence>MRSSIGDSASDPLFVKAVSGSGTSASTQGTSTNPMIERAIGSDALVTGQNPSSANSGAALQVVPARAGRRSVTITNITGTQVLYVGNAGVTAANGFPLAAVAGASVSLPFTGPVFALSAGAAQTIGFAETF</sequence>